<protein>
    <submittedName>
        <fullName evidence="6">Rnase p rpr2 rpp21 subunit domain-containing</fullName>
    </submittedName>
</protein>
<organism evidence="6 7">
    <name type="scientific">Trichoderma cornu-damae</name>
    <dbReference type="NCBI Taxonomy" id="654480"/>
    <lineage>
        <taxon>Eukaryota</taxon>
        <taxon>Fungi</taxon>
        <taxon>Dikarya</taxon>
        <taxon>Ascomycota</taxon>
        <taxon>Pezizomycotina</taxon>
        <taxon>Sordariomycetes</taxon>
        <taxon>Hypocreomycetidae</taxon>
        <taxon>Hypocreales</taxon>
        <taxon>Hypocreaceae</taxon>
        <taxon>Trichoderma</taxon>
    </lineage>
</organism>
<keyword evidence="3" id="KW-0862">Zinc</keyword>
<dbReference type="InterPro" id="IPR007175">
    <property type="entry name" value="Rpr2/Snm1/Rpp21"/>
</dbReference>
<dbReference type="EMBL" id="JAIWOZ010000003">
    <property type="protein sequence ID" value="KAH6607399.1"/>
    <property type="molecule type" value="Genomic_DNA"/>
</dbReference>
<dbReference type="GO" id="GO:0046872">
    <property type="term" value="F:metal ion binding"/>
    <property type="evidence" value="ECO:0007669"/>
    <property type="project" value="UniProtKB-KW"/>
</dbReference>
<dbReference type="AlphaFoldDB" id="A0A9P8TW85"/>
<sequence length="203" mass="22803">MAKSKGNAGIQNRHLYTRASYLYQAASYLAHCAQQTKNEARPEESRQGEDGASSPIRRNASPSGMARDDGFAHSRQERKAMMSLSRQAVSDMRLVSLKGQIRQSPSIKRTMCKYCDAVLIEGKTCRSVVENLSRGGRKPWADILATLCNTCGHVKREKQKQKQWRQQQPICPCACAGARAPGVTRQQEMWNYAYEYGTFSYAD</sequence>
<dbReference type="PANTHER" id="PTHR14742">
    <property type="entry name" value="RIBONUCLEASE P SUBUNIT P21"/>
    <property type="match status" value="1"/>
</dbReference>
<evidence type="ECO:0000313" key="6">
    <source>
        <dbReference type="EMBL" id="KAH6607399.1"/>
    </source>
</evidence>
<reference evidence="6" key="1">
    <citation type="submission" date="2021-08" db="EMBL/GenBank/DDBJ databases">
        <title>Chromosome-Level Trichoderma cornu-damae using Hi-C Data.</title>
        <authorList>
            <person name="Kim C.S."/>
        </authorList>
    </citation>
    <scope>NUCLEOTIDE SEQUENCE</scope>
    <source>
        <strain evidence="6">KA19-0412C</strain>
    </source>
</reference>
<comment type="similarity">
    <text evidence="4">Belongs to the eukaryotic/archaeal RNase P protein component 4 family.</text>
</comment>
<feature type="compositionally biased region" description="Basic and acidic residues" evidence="5">
    <location>
        <begin position="66"/>
        <end position="80"/>
    </location>
</feature>
<dbReference type="Gene3D" id="6.20.50.20">
    <property type="match status" value="1"/>
</dbReference>
<dbReference type="Pfam" id="PF04032">
    <property type="entry name" value="Rpr2"/>
    <property type="match status" value="1"/>
</dbReference>
<feature type="region of interest" description="Disordered" evidence="5">
    <location>
        <begin position="35"/>
        <end position="82"/>
    </location>
</feature>
<keyword evidence="7" id="KW-1185">Reference proteome</keyword>
<evidence type="ECO:0000313" key="7">
    <source>
        <dbReference type="Proteomes" id="UP000827724"/>
    </source>
</evidence>
<comment type="caution">
    <text evidence="6">The sequence shown here is derived from an EMBL/GenBank/DDBJ whole genome shotgun (WGS) entry which is preliminary data.</text>
</comment>
<evidence type="ECO:0000256" key="4">
    <source>
        <dbReference type="ARBA" id="ARBA00038402"/>
    </source>
</evidence>
<gene>
    <name evidence="6" type="ORF">Trco_003712</name>
</gene>
<evidence type="ECO:0000256" key="2">
    <source>
        <dbReference type="ARBA" id="ARBA00022723"/>
    </source>
</evidence>
<accession>A0A9P8TW85</accession>
<keyword evidence="1" id="KW-0819">tRNA processing</keyword>
<dbReference type="GO" id="GO:0008033">
    <property type="term" value="P:tRNA processing"/>
    <property type="evidence" value="ECO:0007669"/>
    <property type="project" value="UniProtKB-KW"/>
</dbReference>
<dbReference type="OrthoDB" id="128536at2759"/>
<name>A0A9P8TW85_9HYPO</name>
<dbReference type="PANTHER" id="PTHR14742:SF0">
    <property type="entry name" value="RIBONUCLEASE P PROTEIN SUBUNIT P21"/>
    <property type="match status" value="1"/>
</dbReference>
<dbReference type="GO" id="GO:0005655">
    <property type="term" value="C:nucleolar ribonuclease P complex"/>
    <property type="evidence" value="ECO:0007669"/>
    <property type="project" value="TreeGrafter"/>
</dbReference>
<keyword evidence="2" id="KW-0479">Metal-binding</keyword>
<evidence type="ECO:0000256" key="3">
    <source>
        <dbReference type="ARBA" id="ARBA00022833"/>
    </source>
</evidence>
<evidence type="ECO:0000256" key="1">
    <source>
        <dbReference type="ARBA" id="ARBA00022694"/>
    </source>
</evidence>
<evidence type="ECO:0000256" key="5">
    <source>
        <dbReference type="SAM" id="MobiDB-lite"/>
    </source>
</evidence>
<feature type="compositionally biased region" description="Basic and acidic residues" evidence="5">
    <location>
        <begin position="38"/>
        <end position="49"/>
    </location>
</feature>
<dbReference type="Proteomes" id="UP000827724">
    <property type="component" value="Unassembled WGS sequence"/>
</dbReference>
<proteinExistence type="inferred from homology"/>